<dbReference type="InterPro" id="IPR017896">
    <property type="entry name" value="4Fe4S_Fe-S-bd"/>
</dbReference>
<dbReference type="InterPro" id="IPR017900">
    <property type="entry name" value="4Fe4S_Fe_S_CS"/>
</dbReference>
<dbReference type="SUPFAM" id="SSF51971">
    <property type="entry name" value="Nucleotide-binding domain"/>
    <property type="match status" value="1"/>
</dbReference>
<dbReference type="InterPro" id="IPR009051">
    <property type="entry name" value="Helical_ferredxn"/>
</dbReference>
<dbReference type="Gene3D" id="3.50.50.60">
    <property type="entry name" value="FAD/NAD(P)-binding domain"/>
    <property type="match status" value="2"/>
</dbReference>
<dbReference type="Proteomes" id="UP001198163">
    <property type="component" value="Unassembled WGS sequence"/>
</dbReference>
<evidence type="ECO:0000259" key="4">
    <source>
        <dbReference type="PROSITE" id="PS51379"/>
    </source>
</evidence>
<sequence length="935" mass="102043">MSEAELKSVEQAAAAGAGEKKAAPVKERVLDLANHINRSKRGTKGEILGTDPEYRILEPVVTEEMAEIGLCLALRTPRSAEEAAALCGMPADRAAELLWELALAGVCFINKIDGVDKFWLDTWVPGVMEMMTNNKENVRKYPQIAESFEAYGRVRGPKTAGLFPVGVGLMRVIPIEKSIMGETRRASYEEISKYLNENTLFSVSDCSCRTARESMGEGCGHLKEDMCIQMGHAAEYYIRTGRGREVTKEEAFEIIKRAEENGLMHQIPNTDGPGKTHAICNCCGCSCLSLRTASMFKNNDMVRSNYVSKVDPEKCVACGECVEVCPVGALKLGRKLCNDKPLKAPKYETPRDTKWTSDKWNPEYRTNRQVVADGGSAPCKAGCPAHIAVQGYIKKASQGKYREALELIKRENPFPAICGRICPRKCESECTRNSIDEPLAVDEIKKFVAEQDLNAEHRFVPEKRHSYGNKIAVVGAGPAGLACAYYLALDGYRVTVFEKEQLAGGMLTLGIPEFRLGKEVVNAEIEILKELGVEIRTGVEVGKDVTIPGLRSEGYEAFYLAIGAQSGRKLNIPGEDAAGVMTGVDFLRSVNLSGSGKSSAPSLSGDTVVIGGGNVAIDVSRVAMRSGAASVKQFCLESRTEMPALEEEIEEALSEGIEICNSWGPVRILTENGRTTGVEFKKCLSVFDENRRFSPKFDDSVTMTVPASNVLVTVGQGIDWGTMLEGTKVELNPNRTVKADPTTFQTAEPDIFAGGDACSGPKFAIDAIAQGKEGSISIHRFVHRGQSLVIGRIKRDYKAFDRDSLDLDSYDRLPRQKTGHVDGDLGKATFRDLRGTFTEEQVKKETERCLSCGATVVDEYMCIGCGACTQKCKFDAISLTRVYDGAGLELREIRPAVKKHAVKRALKLVALKPFKAAATFFVPSEKNAPRPDGKA</sequence>
<accession>A0AAE3EIK8</accession>
<dbReference type="PANTHER" id="PTHR42783:SF3">
    <property type="entry name" value="GLUTAMATE SYNTHASE [NADPH] SMALL CHAIN-RELATED"/>
    <property type="match status" value="1"/>
</dbReference>
<keyword evidence="1" id="KW-0479">Metal-binding</keyword>
<dbReference type="SUPFAM" id="SSF46548">
    <property type="entry name" value="alpha-helical ferredoxin"/>
    <property type="match status" value="2"/>
</dbReference>
<dbReference type="PANTHER" id="PTHR42783">
    <property type="entry name" value="GLUTAMATE SYNTHASE [NADPH] SMALL CHAIN"/>
    <property type="match status" value="1"/>
</dbReference>
<organism evidence="5 6">
    <name type="scientific">Teretinema zuelzerae</name>
    <dbReference type="NCBI Taxonomy" id="156"/>
    <lineage>
        <taxon>Bacteria</taxon>
        <taxon>Pseudomonadati</taxon>
        <taxon>Spirochaetota</taxon>
        <taxon>Spirochaetia</taxon>
        <taxon>Spirochaetales</taxon>
        <taxon>Treponemataceae</taxon>
        <taxon>Teretinema</taxon>
    </lineage>
</organism>
<evidence type="ECO:0000256" key="2">
    <source>
        <dbReference type="ARBA" id="ARBA00023004"/>
    </source>
</evidence>
<gene>
    <name evidence="5" type="ORF">K7J14_10335</name>
</gene>
<feature type="domain" description="4Fe-4S ferredoxin-type" evidence="4">
    <location>
        <begin position="853"/>
        <end position="882"/>
    </location>
</feature>
<dbReference type="Gene3D" id="3.30.70.20">
    <property type="match status" value="1"/>
</dbReference>
<name>A0AAE3EIK8_9SPIR</name>
<keyword evidence="2" id="KW-0408">Iron</keyword>
<dbReference type="InterPro" id="IPR028261">
    <property type="entry name" value="DPD_II"/>
</dbReference>
<evidence type="ECO:0000256" key="1">
    <source>
        <dbReference type="ARBA" id="ARBA00022723"/>
    </source>
</evidence>
<evidence type="ECO:0000313" key="6">
    <source>
        <dbReference type="Proteomes" id="UP001198163"/>
    </source>
</evidence>
<evidence type="ECO:0000313" key="5">
    <source>
        <dbReference type="EMBL" id="MCD1655096.1"/>
    </source>
</evidence>
<keyword evidence="6" id="KW-1185">Reference proteome</keyword>
<dbReference type="Gene3D" id="1.10.1060.10">
    <property type="entry name" value="Alpha-helical ferredoxin"/>
    <property type="match status" value="1"/>
</dbReference>
<dbReference type="SUPFAM" id="SSF54862">
    <property type="entry name" value="4Fe-4S ferredoxins"/>
    <property type="match status" value="1"/>
</dbReference>
<dbReference type="EMBL" id="JAINWA010000003">
    <property type="protein sequence ID" value="MCD1655096.1"/>
    <property type="molecule type" value="Genomic_DNA"/>
</dbReference>
<dbReference type="GO" id="GO:0051536">
    <property type="term" value="F:iron-sulfur cluster binding"/>
    <property type="evidence" value="ECO:0007669"/>
    <property type="project" value="UniProtKB-KW"/>
</dbReference>
<dbReference type="Pfam" id="PF14691">
    <property type="entry name" value="Fer4_20"/>
    <property type="match status" value="1"/>
</dbReference>
<dbReference type="Pfam" id="PF00037">
    <property type="entry name" value="Fer4"/>
    <property type="match status" value="2"/>
</dbReference>
<proteinExistence type="predicted"/>
<dbReference type="GO" id="GO:0046872">
    <property type="term" value="F:metal ion binding"/>
    <property type="evidence" value="ECO:0007669"/>
    <property type="project" value="UniProtKB-KW"/>
</dbReference>
<reference evidence="5" key="1">
    <citation type="submission" date="2021-08" db="EMBL/GenBank/DDBJ databases">
        <title>Comparative analyses of Brucepasteria parasyntrophica and Teretinema zuelzerae.</title>
        <authorList>
            <person name="Song Y."/>
            <person name="Brune A."/>
        </authorList>
    </citation>
    <scope>NUCLEOTIDE SEQUENCE</scope>
    <source>
        <strain evidence="5">DSM 1903</strain>
    </source>
</reference>
<comment type="caution">
    <text evidence="5">The sequence shown here is derived from an EMBL/GenBank/DDBJ whole genome shotgun (WGS) entry which is preliminary data.</text>
</comment>
<evidence type="ECO:0000256" key="3">
    <source>
        <dbReference type="ARBA" id="ARBA00023014"/>
    </source>
</evidence>
<feature type="domain" description="4Fe-4S ferredoxin-type" evidence="4">
    <location>
        <begin position="306"/>
        <end position="335"/>
    </location>
</feature>
<dbReference type="PRINTS" id="PR00419">
    <property type="entry name" value="ADXRDTASE"/>
</dbReference>
<dbReference type="PROSITE" id="PS00198">
    <property type="entry name" value="4FE4S_FER_1"/>
    <property type="match status" value="1"/>
</dbReference>
<dbReference type="GO" id="GO:0016491">
    <property type="term" value="F:oxidoreductase activity"/>
    <property type="evidence" value="ECO:0007669"/>
    <property type="project" value="InterPro"/>
</dbReference>
<keyword evidence="3" id="KW-0411">Iron-sulfur</keyword>
<dbReference type="AlphaFoldDB" id="A0AAE3EIK8"/>
<dbReference type="InterPro" id="IPR023753">
    <property type="entry name" value="FAD/NAD-binding_dom"/>
</dbReference>
<dbReference type="InterPro" id="IPR036188">
    <property type="entry name" value="FAD/NAD-bd_sf"/>
</dbReference>
<protein>
    <submittedName>
        <fullName evidence="5">FAD-dependent oxidoreductase</fullName>
    </submittedName>
</protein>
<dbReference type="Pfam" id="PF07992">
    <property type="entry name" value="Pyr_redox_2"/>
    <property type="match status" value="1"/>
</dbReference>
<dbReference type="PROSITE" id="PS51379">
    <property type="entry name" value="4FE4S_FER_2"/>
    <property type="match status" value="2"/>
</dbReference>